<dbReference type="GO" id="GO:0005524">
    <property type="term" value="F:ATP binding"/>
    <property type="evidence" value="ECO:0007669"/>
    <property type="project" value="InterPro"/>
</dbReference>
<dbReference type="GO" id="GO:0005634">
    <property type="term" value="C:nucleus"/>
    <property type="evidence" value="ECO:0007669"/>
    <property type="project" value="TreeGrafter"/>
</dbReference>
<keyword evidence="4" id="KW-1185">Reference proteome</keyword>
<dbReference type="InterPro" id="IPR000719">
    <property type="entry name" value="Prot_kinase_dom"/>
</dbReference>
<sequence>MIDSANIKQTSTATTSPIESQTLNVNPKIIGYLTQIECCQQKFTPLKKILPVSTKLLNFLLVNLISTVLEVIKRDLPTPDIRLDKIMVIKDDYENGIPYIASKQDGTTAKNFEEILLKNFQSLCKSLGFEQNLIYCTSLYDFQQSLFGKISMQQCAFEENSEVLLEYLQIEKEATIYYQKDFTQVFLIKPPKWLVKSQNGDFIAIKVSQQNEEIYELREITIIEEFNHKHLPYLHGYLRYSDILILFLKKHDMTLSGIIKSLYLGRNKNKSVSIEQILLKLYRQMVTAIIYLHSIDIIHRDLKPENIMFDFQSPVKLMIEILDTQVTCVLIDYDRSKMVENLSSQKQSHHVGTRFYRPPEGEQIKYFPSYDIWQLGFIWFVTPKIFLQSEDFQDLTPRQNAIQQNNSQISKYKEEIKIIEQKLKDSTEKSINQLQNKINQLQNNINESTKIKEQVYQELVEAIEKKDSWFTYSKELQAIIKGMIQFEPQNRTTLDQVLIQLDQIMK</sequence>
<proteinExistence type="predicted"/>
<reference evidence="3" key="1">
    <citation type="submission" date="2021-01" db="EMBL/GenBank/DDBJ databases">
        <authorList>
            <consortium name="Genoscope - CEA"/>
            <person name="William W."/>
        </authorList>
    </citation>
    <scope>NUCLEOTIDE SEQUENCE</scope>
</reference>
<keyword evidence="1" id="KW-0175">Coiled coil</keyword>
<dbReference type="OrthoDB" id="310496at2759"/>
<evidence type="ECO:0000256" key="1">
    <source>
        <dbReference type="SAM" id="Coils"/>
    </source>
</evidence>
<evidence type="ECO:0000313" key="3">
    <source>
        <dbReference type="EMBL" id="CAD8187430.1"/>
    </source>
</evidence>
<organism evidence="3 4">
    <name type="scientific">Paramecium octaurelia</name>
    <dbReference type="NCBI Taxonomy" id="43137"/>
    <lineage>
        <taxon>Eukaryota</taxon>
        <taxon>Sar</taxon>
        <taxon>Alveolata</taxon>
        <taxon>Ciliophora</taxon>
        <taxon>Intramacronucleata</taxon>
        <taxon>Oligohymenophorea</taxon>
        <taxon>Peniculida</taxon>
        <taxon>Parameciidae</taxon>
        <taxon>Paramecium</taxon>
    </lineage>
</organism>
<dbReference type="GO" id="GO:0044773">
    <property type="term" value="P:mitotic DNA damage checkpoint signaling"/>
    <property type="evidence" value="ECO:0007669"/>
    <property type="project" value="TreeGrafter"/>
</dbReference>
<dbReference type="AlphaFoldDB" id="A0A8S1WFS3"/>
<evidence type="ECO:0000313" key="4">
    <source>
        <dbReference type="Proteomes" id="UP000683925"/>
    </source>
</evidence>
<dbReference type="SMART" id="SM00220">
    <property type="entry name" value="S_TKc"/>
    <property type="match status" value="1"/>
</dbReference>
<dbReference type="GO" id="GO:0004674">
    <property type="term" value="F:protein serine/threonine kinase activity"/>
    <property type="evidence" value="ECO:0007669"/>
    <property type="project" value="TreeGrafter"/>
</dbReference>
<feature type="domain" description="Protein kinase" evidence="2">
    <location>
        <begin position="171"/>
        <end position="505"/>
    </location>
</feature>
<evidence type="ECO:0000259" key="2">
    <source>
        <dbReference type="PROSITE" id="PS50011"/>
    </source>
</evidence>
<dbReference type="EMBL" id="CAJJDP010000089">
    <property type="protein sequence ID" value="CAD8187430.1"/>
    <property type="molecule type" value="Genomic_DNA"/>
</dbReference>
<dbReference type="PROSITE" id="PS50011">
    <property type="entry name" value="PROTEIN_KINASE_DOM"/>
    <property type="match status" value="1"/>
</dbReference>
<dbReference type="InterPro" id="IPR008271">
    <property type="entry name" value="Ser/Thr_kinase_AS"/>
</dbReference>
<dbReference type="Pfam" id="PF00069">
    <property type="entry name" value="Pkinase"/>
    <property type="match status" value="1"/>
</dbReference>
<dbReference type="PANTHER" id="PTHR44167:SF24">
    <property type="entry name" value="SERINE_THREONINE-PROTEIN KINASE CHK2"/>
    <property type="match status" value="1"/>
</dbReference>
<dbReference type="PANTHER" id="PTHR44167">
    <property type="entry name" value="OVARIAN-SPECIFIC SERINE/THREONINE-PROTEIN KINASE LOK-RELATED"/>
    <property type="match status" value="1"/>
</dbReference>
<protein>
    <recommendedName>
        <fullName evidence="2">Protein kinase domain-containing protein</fullName>
    </recommendedName>
</protein>
<gene>
    <name evidence="3" type="ORF">POCTA_138.1.T0900088</name>
</gene>
<feature type="coiled-coil region" evidence="1">
    <location>
        <begin position="402"/>
        <end position="458"/>
    </location>
</feature>
<comment type="caution">
    <text evidence="3">The sequence shown here is derived from an EMBL/GenBank/DDBJ whole genome shotgun (WGS) entry which is preliminary data.</text>
</comment>
<dbReference type="Proteomes" id="UP000683925">
    <property type="component" value="Unassembled WGS sequence"/>
</dbReference>
<name>A0A8S1WFS3_PAROT</name>
<accession>A0A8S1WFS3</accession>
<dbReference type="OMA" id="NIMFDFQ"/>
<dbReference type="GO" id="GO:0005737">
    <property type="term" value="C:cytoplasm"/>
    <property type="evidence" value="ECO:0007669"/>
    <property type="project" value="TreeGrafter"/>
</dbReference>
<dbReference type="PROSITE" id="PS00108">
    <property type="entry name" value="PROTEIN_KINASE_ST"/>
    <property type="match status" value="1"/>
</dbReference>